<dbReference type="InterPro" id="IPR013216">
    <property type="entry name" value="Methyltransf_11"/>
</dbReference>
<gene>
    <name evidence="2" type="ORF">GCM10023147_26820</name>
</gene>
<keyword evidence="3" id="KW-1185">Reference proteome</keyword>
<reference evidence="3" key="1">
    <citation type="journal article" date="2019" name="Int. J. Syst. Evol. Microbiol.">
        <title>The Global Catalogue of Microorganisms (GCM) 10K type strain sequencing project: providing services to taxonomists for standard genome sequencing and annotation.</title>
        <authorList>
            <consortium name="The Broad Institute Genomics Platform"/>
            <consortium name="The Broad Institute Genome Sequencing Center for Infectious Disease"/>
            <person name="Wu L."/>
            <person name="Ma J."/>
        </authorList>
    </citation>
    <scope>NUCLEOTIDE SEQUENCE [LARGE SCALE GENOMIC DNA]</scope>
    <source>
        <strain evidence="3">JCM 17688</strain>
    </source>
</reference>
<evidence type="ECO:0000313" key="2">
    <source>
        <dbReference type="EMBL" id="GAA4394578.1"/>
    </source>
</evidence>
<dbReference type="PANTHER" id="PTHR42912">
    <property type="entry name" value="METHYLTRANSFERASE"/>
    <property type="match status" value="1"/>
</dbReference>
<dbReference type="CDD" id="cd02440">
    <property type="entry name" value="AdoMet_MTases"/>
    <property type="match status" value="1"/>
</dbReference>
<sequence length="276" mass="29252">MTDAEGFTAGSMSAANADVFATALDRQAEMDLIRDLREWCRSRLGLRPGATAVDVGCGTGAELLELARLVQPGGRAIGVDANQPMLAIARHRSSGIPGVEVVAGEASELGRLESGSVDAIVCERVVQHLTYDPVRAFREFARVLAPAGVLAVTDTDWSSARLVVRGDEAATEYLRELREKLPVRPLANQLAGLKLEEYCVAAGLEVVARRTGTLGNLAAALLQGARDGILALAAAHLTPGERDEAARTLNAVLDDGRLELTVDLYAVLARRPLAHS</sequence>
<evidence type="ECO:0000259" key="1">
    <source>
        <dbReference type="Pfam" id="PF08241"/>
    </source>
</evidence>
<name>A0ABP8JQJ5_9ACTN</name>
<dbReference type="RefSeq" id="WP_344996523.1">
    <property type="nucleotide sequence ID" value="NZ_BAABFR010000038.1"/>
</dbReference>
<dbReference type="InterPro" id="IPR029063">
    <property type="entry name" value="SAM-dependent_MTases_sf"/>
</dbReference>
<proteinExistence type="predicted"/>
<dbReference type="Gene3D" id="3.40.50.150">
    <property type="entry name" value="Vaccinia Virus protein VP39"/>
    <property type="match status" value="1"/>
</dbReference>
<dbReference type="InterPro" id="IPR050508">
    <property type="entry name" value="Methyltransf_Superfamily"/>
</dbReference>
<comment type="caution">
    <text evidence="2">The sequence shown here is derived from an EMBL/GenBank/DDBJ whole genome shotgun (WGS) entry which is preliminary data.</text>
</comment>
<dbReference type="SUPFAM" id="SSF53335">
    <property type="entry name" value="S-adenosyl-L-methionine-dependent methyltransferases"/>
    <property type="match status" value="1"/>
</dbReference>
<accession>A0ABP8JQJ5</accession>
<protein>
    <recommendedName>
        <fullName evidence="1">Methyltransferase type 11 domain-containing protein</fullName>
    </recommendedName>
</protein>
<dbReference type="PANTHER" id="PTHR42912:SF93">
    <property type="entry name" value="N6-ADENOSINE-METHYLTRANSFERASE TMT1A"/>
    <property type="match status" value="1"/>
</dbReference>
<dbReference type="Pfam" id="PF08241">
    <property type="entry name" value="Methyltransf_11"/>
    <property type="match status" value="1"/>
</dbReference>
<feature type="domain" description="Methyltransferase type 11" evidence="1">
    <location>
        <begin position="53"/>
        <end position="151"/>
    </location>
</feature>
<dbReference type="EMBL" id="BAABFR010000038">
    <property type="protein sequence ID" value="GAA4394578.1"/>
    <property type="molecule type" value="Genomic_DNA"/>
</dbReference>
<organism evidence="2 3">
    <name type="scientific">Tsukamurella soli</name>
    <dbReference type="NCBI Taxonomy" id="644556"/>
    <lineage>
        <taxon>Bacteria</taxon>
        <taxon>Bacillati</taxon>
        <taxon>Actinomycetota</taxon>
        <taxon>Actinomycetes</taxon>
        <taxon>Mycobacteriales</taxon>
        <taxon>Tsukamurellaceae</taxon>
        <taxon>Tsukamurella</taxon>
    </lineage>
</organism>
<dbReference type="Proteomes" id="UP001500635">
    <property type="component" value="Unassembled WGS sequence"/>
</dbReference>
<evidence type="ECO:0000313" key="3">
    <source>
        <dbReference type="Proteomes" id="UP001500635"/>
    </source>
</evidence>